<keyword evidence="4" id="KW-0736">Signalosome</keyword>
<dbReference type="Gene3D" id="1.25.40.990">
    <property type="match status" value="1"/>
</dbReference>
<evidence type="ECO:0000313" key="7">
    <source>
        <dbReference type="Proteomes" id="UP000192223"/>
    </source>
</evidence>
<keyword evidence="5" id="KW-0539">Nucleus</keyword>
<dbReference type="GeneID" id="108735139"/>
<dbReference type="FunCoup" id="A0A1W4WR20">
    <property type="interactions" value="1804"/>
</dbReference>
<dbReference type="InterPro" id="IPR033464">
    <property type="entry name" value="CSN8_PSD8_EIF3K"/>
</dbReference>
<dbReference type="AlphaFoldDB" id="A0A1W4WR20"/>
<evidence type="ECO:0000256" key="3">
    <source>
        <dbReference type="ARBA" id="ARBA00022490"/>
    </source>
</evidence>
<sequence>MVININLDKAAGELEVQELEAPNGVASPHVYERLLAIYLCQNDLCNAKFLWKRIPASVKTAAPELASIWAVGQQMWKRDFPAIYNALNSVTWSENVADIMREVQEITRLRAVDLITRAYSSISLDAVAHMTGLTSDVANKACSEKGWQIEADTNIVHPVRSSTVIIGQNSSEDQLYRLTDFVSFLEN</sequence>
<evidence type="ECO:0000256" key="1">
    <source>
        <dbReference type="ARBA" id="ARBA00004123"/>
    </source>
</evidence>
<dbReference type="Pfam" id="PF10075">
    <property type="entry name" value="CSN8_PSD8_EIF3K"/>
    <property type="match status" value="1"/>
</dbReference>
<gene>
    <name evidence="8" type="primary">LOC108735139</name>
</gene>
<dbReference type="Proteomes" id="UP000192223">
    <property type="component" value="Unplaced"/>
</dbReference>
<evidence type="ECO:0000259" key="6">
    <source>
        <dbReference type="Pfam" id="PF10075"/>
    </source>
</evidence>
<dbReference type="InterPro" id="IPR033205">
    <property type="entry name" value="COP9_CSN8"/>
</dbReference>
<dbReference type="GO" id="GO:0005737">
    <property type="term" value="C:cytoplasm"/>
    <property type="evidence" value="ECO:0007669"/>
    <property type="project" value="UniProtKB-SubCell"/>
</dbReference>
<dbReference type="InParanoid" id="A0A1W4WR20"/>
<comment type="subcellular location">
    <subcellularLocation>
        <location evidence="2">Cytoplasm</location>
    </subcellularLocation>
    <subcellularLocation>
        <location evidence="1">Nucleus</location>
    </subcellularLocation>
</comment>
<evidence type="ECO:0000256" key="2">
    <source>
        <dbReference type="ARBA" id="ARBA00004496"/>
    </source>
</evidence>
<dbReference type="STRING" id="224129.A0A1W4WR20"/>
<dbReference type="GO" id="GO:0010387">
    <property type="term" value="P:COP9 signalosome assembly"/>
    <property type="evidence" value="ECO:0007669"/>
    <property type="project" value="InterPro"/>
</dbReference>
<keyword evidence="3" id="KW-0963">Cytoplasm</keyword>
<organism evidence="7 8">
    <name type="scientific">Agrilus planipennis</name>
    <name type="common">Emerald ash borer</name>
    <name type="synonym">Agrilus marcopoli</name>
    <dbReference type="NCBI Taxonomy" id="224129"/>
    <lineage>
        <taxon>Eukaryota</taxon>
        <taxon>Metazoa</taxon>
        <taxon>Ecdysozoa</taxon>
        <taxon>Arthropoda</taxon>
        <taxon>Hexapoda</taxon>
        <taxon>Insecta</taxon>
        <taxon>Pterygota</taxon>
        <taxon>Neoptera</taxon>
        <taxon>Endopterygota</taxon>
        <taxon>Coleoptera</taxon>
        <taxon>Polyphaga</taxon>
        <taxon>Elateriformia</taxon>
        <taxon>Buprestoidea</taxon>
        <taxon>Buprestidae</taxon>
        <taxon>Agrilinae</taxon>
        <taxon>Agrilus</taxon>
    </lineage>
</organism>
<dbReference type="KEGG" id="apln:108735139"/>
<keyword evidence="7" id="KW-1185">Reference proteome</keyword>
<proteinExistence type="predicted"/>
<dbReference type="CTD" id="49077"/>
<dbReference type="GO" id="GO:0008180">
    <property type="term" value="C:COP9 signalosome"/>
    <property type="evidence" value="ECO:0007669"/>
    <property type="project" value="UniProtKB-KW"/>
</dbReference>
<feature type="domain" description="CSN8/PSMD8/EIF3K" evidence="6">
    <location>
        <begin position="28"/>
        <end position="159"/>
    </location>
</feature>
<evidence type="ECO:0000313" key="8">
    <source>
        <dbReference type="RefSeq" id="XP_018322475.1"/>
    </source>
</evidence>
<dbReference type="GO" id="GO:0000338">
    <property type="term" value="P:protein deneddylation"/>
    <property type="evidence" value="ECO:0007669"/>
    <property type="project" value="InterPro"/>
</dbReference>
<protein>
    <submittedName>
        <fullName evidence="8">COP9 signalosome complex subunit 8</fullName>
    </submittedName>
</protein>
<dbReference type="PANTHER" id="PTHR13339">
    <property type="entry name" value="COP9 SIGNALOSOME COMPLEX SUBUNIT 8"/>
    <property type="match status" value="1"/>
</dbReference>
<dbReference type="PANTHER" id="PTHR13339:SF0">
    <property type="entry name" value="COP9 SIGNALOSOME COMPLEX SUBUNIT 8"/>
    <property type="match status" value="1"/>
</dbReference>
<evidence type="ECO:0000256" key="4">
    <source>
        <dbReference type="ARBA" id="ARBA00022790"/>
    </source>
</evidence>
<dbReference type="OrthoDB" id="5351233at2759"/>
<accession>A0A1W4WR20</accession>
<reference evidence="8" key="1">
    <citation type="submission" date="2025-08" db="UniProtKB">
        <authorList>
            <consortium name="RefSeq"/>
        </authorList>
    </citation>
    <scope>IDENTIFICATION</scope>
    <source>
        <tissue evidence="8">Entire body</tissue>
    </source>
</reference>
<dbReference type="RefSeq" id="XP_018322475.1">
    <property type="nucleotide sequence ID" value="XM_018466973.2"/>
</dbReference>
<evidence type="ECO:0000256" key="5">
    <source>
        <dbReference type="ARBA" id="ARBA00023242"/>
    </source>
</evidence>
<name>A0A1W4WR20_AGRPL</name>